<dbReference type="NCBIfam" id="TIGR01145">
    <property type="entry name" value="ATP_synt_delta"/>
    <property type="match status" value="1"/>
</dbReference>
<dbReference type="AlphaFoldDB" id="A0A0V0QS10"/>
<dbReference type="Gene3D" id="1.10.520.20">
    <property type="entry name" value="N-terminal domain of the delta subunit of the F1F0-ATP synthase"/>
    <property type="match status" value="1"/>
</dbReference>
<dbReference type="Proteomes" id="UP000054937">
    <property type="component" value="Unassembled WGS sequence"/>
</dbReference>
<dbReference type="GO" id="GO:0046933">
    <property type="term" value="F:proton-transporting ATP synthase activity, rotational mechanism"/>
    <property type="evidence" value="ECO:0007669"/>
    <property type="project" value="InterPro"/>
</dbReference>
<dbReference type="GO" id="GO:0016020">
    <property type="term" value="C:membrane"/>
    <property type="evidence" value="ECO:0007669"/>
    <property type="project" value="UniProtKB-SubCell"/>
</dbReference>
<proteinExistence type="inferred from homology"/>
<evidence type="ECO:0000313" key="10">
    <source>
        <dbReference type="Proteomes" id="UP000054937"/>
    </source>
</evidence>
<evidence type="ECO:0000256" key="3">
    <source>
        <dbReference type="ARBA" id="ARBA00022448"/>
    </source>
</evidence>
<accession>A0A0V0QS10</accession>
<dbReference type="PANTHER" id="PTHR11910">
    <property type="entry name" value="ATP SYNTHASE DELTA CHAIN"/>
    <property type="match status" value="1"/>
</dbReference>
<keyword evidence="10" id="KW-1185">Reference proteome</keyword>
<keyword evidence="5" id="KW-0406">Ion transport</keyword>
<dbReference type="InParanoid" id="A0A0V0QS10"/>
<gene>
    <name evidence="9" type="ORF">PPERSA_06638</name>
</gene>
<protein>
    <submittedName>
        <fullName evidence="9">F1F0 ATP synthase OSCP/delta subunit, N-terminal domain</fullName>
    </submittedName>
</protein>
<sequence>MIARNLLKLNSKNFKLGSFYKYNFSSQIDTVEGHRPPVLEASVHGQYAGVLFSIASKNNSLYDVQEDMKFFAEIAENEKFRSFASNQTLRADQQYEVLNSLGEYSAQTQEFLKTLCENKRLPYLGKIANKYVDFYKILNKEENIVITSHQELTSEQKDQVESALRESKGSNFTLTYQVDPSIQGGLTMTSGMEFLDCSLATRVQRLRSELSKLSI</sequence>
<dbReference type="SUPFAM" id="SSF47928">
    <property type="entry name" value="N-terminal domain of the delta subunit of the F1F0-ATP synthase"/>
    <property type="match status" value="1"/>
</dbReference>
<dbReference type="OMA" id="MVDNIQD"/>
<dbReference type="OrthoDB" id="1262810at2759"/>
<keyword evidence="8" id="KW-0066">ATP synthesis</keyword>
<name>A0A0V0QS10_PSEPJ</name>
<keyword evidence="7" id="KW-0472">Membrane</keyword>
<evidence type="ECO:0000256" key="1">
    <source>
        <dbReference type="ARBA" id="ARBA00004370"/>
    </source>
</evidence>
<evidence type="ECO:0000256" key="2">
    <source>
        <dbReference type="ARBA" id="ARBA00007046"/>
    </source>
</evidence>
<dbReference type="Pfam" id="PF00213">
    <property type="entry name" value="OSCP"/>
    <property type="match status" value="1"/>
</dbReference>
<comment type="subcellular location">
    <subcellularLocation>
        <location evidence="1">Membrane</location>
    </subcellularLocation>
</comment>
<evidence type="ECO:0000256" key="7">
    <source>
        <dbReference type="ARBA" id="ARBA00023136"/>
    </source>
</evidence>
<evidence type="ECO:0000256" key="6">
    <source>
        <dbReference type="ARBA" id="ARBA00023078"/>
    </source>
</evidence>
<dbReference type="InterPro" id="IPR000711">
    <property type="entry name" value="ATPase_OSCP/dsu"/>
</dbReference>
<keyword evidence="6" id="KW-0793">Thylakoid</keyword>
<dbReference type="HAMAP" id="MF_01416">
    <property type="entry name" value="ATP_synth_delta_bact"/>
    <property type="match status" value="1"/>
</dbReference>
<dbReference type="PRINTS" id="PR00125">
    <property type="entry name" value="ATPASEDELTA"/>
</dbReference>
<keyword evidence="3" id="KW-0813">Transport</keyword>
<reference evidence="9 10" key="1">
    <citation type="journal article" date="2015" name="Sci. Rep.">
        <title>Genome of the facultative scuticociliatosis pathogen Pseudocohnilembus persalinus provides insight into its virulence through horizontal gene transfer.</title>
        <authorList>
            <person name="Xiong J."/>
            <person name="Wang G."/>
            <person name="Cheng J."/>
            <person name="Tian M."/>
            <person name="Pan X."/>
            <person name="Warren A."/>
            <person name="Jiang C."/>
            <person name="Yuan D."/>
            <person name="Miao W."/>
        </authorList>
    </citation>
    <scope>NUCLEOTIDE SEQUENCE [LARGE SCALE GENOMIC DNA]</scope>
    <source>
        <strain evidence="9">36N120E</strain>
    </source>
</reference>
<evidence type="ECO:0000256" key="8">
    <source>
        <dbReference type="ARBA" id="ARBA00023310"/>
    </source>
</evidence>
<comment type="similarity">
    <text evidence="2">Belongs to the ATPase delta chain family.</text>
</comment>
<dbReference type="EMBL" id="LDAU01000110">
    <property type="protein sequence ID" value="KRX05004.1"/>
    <property type="molecule type" value="Genomic_DNA"/>
</dbReference>
<organism evidence="9 10">
    <name type="scientific">Pseudocohnilembus persalinus</name>
    <name type="common">Ciliate</name>
    <dbReference type="NCBI Taxonomy" id="266149"/>
    <lineage>
        <taxon>Eukaryota</taxon>
        <taxon>Sar</taxon>
        <taxon>Alveolata</taxon>
        <taxon>Ciliophora</taxon>
        <taxon>Intramacronucleata</taxon>
        <taxon>Oligohymenophorea</taxon>
        <taxon>Scuticociliatia</taxon>
        <taxon>Philasterida</taxon>
        <taxon>Pseudocohnilembidae</taxon>
        <taxon>Pseudocohnilembus</taxon>
    </lineage>
</organism>
<dbReference type="FunCoup" id="A0A0V0QS10">
    <property type="interactions" value="285"/>
</dbReference>
<comment type="caution">
    <text evidence="9">The sequence shown here is derived from an EMBL/GenBank/DDBJ whole genome shotgun (WGS) entry which is preliminary data.</text>
</comment>
<evidence type="ECO:0000256" key="5">
    <source>
        <dbReference type="ARBA" id="ARBA00023065"/>
    </source>
</evidence>
<evidence type="ECO:0000313" key="9">
    <source>
        <dbReference type="EMBL" id="KRX05004.1"/>
    </source>
</evidence>
<evidence type="ECO:0000256" key="4">
    <source>
        <dbReference type="ARBA" id="ARBA00022781"/>
    </source>
</evidence>
<keyword evidence="4" id="KW-0375">Hydrogen ion transport</keyword>
<dbReference type="InterPro" id="IPR026015">
    <property type="entry name" value="ATP_synth_OSCP/delta_N_sf"/>
</dbReference>